<dbReference type="Proteomes" id="UP001209276">
    <property type="component" value="Unassembled WGS sequence"/>
</dbReference>
<evidence type="ECO:0000313" key="1">
    <source>
        <dbReference type="EMBL" id="MCY9608713.1"/>
    </source>
</evidence>
<gene>
    <name evidence="2" type="ORF">FLT43_04405</name>
    <name evidence="1" type="ORF">M5W83_16330</name>
</gene>
<dbReference type="Proteomes" id="UP000315377">
    <property type="component" value="Chromosome"/>
</dbReference>
<reference evidence="2 3" key="1">
    <citation type="submission" date="2019-07" db="EMBL/GenBank/DDBJ databases">
        <title>Paenibacillus thiaminolyticus NRRL B-4156.</title>
        <authorList>
            <person name="Hehnly C."/>
            <person name="Zhang L."/>
        </authorList>
    </citation>
    <scope>NUCLEOTIDE SEQUENCE [LARGE SCALE GENOMIC DNA]</scope>
    <source>
        <strain evidence="2 3">NRRL B-4156</strain>
    </source>
</reference>
<protein>
    <submittedName>
        <fullName evidence="2">Uncharacterized protein</fullName>
    </submittedName>
</protein>
<dbReference type="GeneID" id="76995214"/>
<dbReference type="EMBL" id="JAMDMM010000029">
    <property type="protein sequence ID" value="MCY9608713.1"/>
    <property type="molecule type" value="Genomic_DNA"/>
</dbReference>
<keyword evidence="4" id="KW-1185">Reference proteome</keyword>
<evidence type="ECO:0000313" key="3">
    <source>
        <dbReference type="Proteomes" id="UP000315377"/>
    </source>
</evidence>
<dbReference type="RefSeq" id="WP_087441755.1">
    <property type="nucleotide sequence ID" value="NZ_CABMNB010000022.1"/>
</dbReference>
<evidence type="ECO:0000313" key="4">
    <source>
        <dbReference type="Proteomes" id="UP001209276"/>
    </source>
</evidence>
<accession>A0AAP9IZZ9</accession>
<reference evidence="1 4" key="2">
    <citation type="submission" date="2022-05" db="EMBL/GenBank/DDBJ databases">
        <title>Genome Sequencing of Bee-Associated Microbes.</title>
        <authorList>
            <person name="Dunlap C."/>
        </authorList>
    </citation>
    <scope>NUCLEOTIDE SEQUENCE [LARGE SCALE GENOMIC DNA]</scope>
    <source>
        <strain evidence="1 4">NRRL B-14613</strain>
    </source>
</reference>
<sequence length="137" mass="15320">MRAFGYIVGAGLLLIQLSGCNVQDRAVSFYTIEQVKNNMDAEGLSLQPIDLPWSLESTDAVRQAAYRIEGSDDVVYLFEYVDDQIANEAAPVLHNALNEIEKDRSLMQIGGSNIRIVYLKSNPELFDIEQKLIGVIR</sequence>
<dbReference type="EMBL" id="CP041405">
    <property type="protein sequence ID" value="QDM42817.1"/>
    <property type="molecule type" value="Genomic_DNA"/>
</dbReference>
<proteinExistence type="predicted"/>
<organism evidence="2 3">
    <name type="scientific">Paenibacillus thiaminolyticus</name>
    <name type="common">Bacillus thiaminolyticus</name>
    <dbReference type="NCBI Taxonomy" id="49283"/>
    <lineage>
        <taxon>Bacteria</taxon>
        <taxon>Bacillati</taxon>
        <taxon>Bacillota</taxon>
        <taxon>Bacilli</taxon>
        <taxon>Bacillales</taxon>
        <taxon>Paenibacillaceae</taxon>
        <taxon>Paenibacillus</taxon>
    </lineage>
</organism>
<name>A0AAP9IZZ9_PANTH</name>
<dbReference type="AlphaFoldDB" id="A0AAP9IZZ9"/>
<evidence type="ECO:0000313" key="2">
    <source>
        <dbReference type="EMBL" id="QDM42817.1"/>
    </source>
</evidence>